<sequence>MAGDARRPKGFGAISLALGGIASGFLAATCCALPMLLASAGLGSAWLVGIAVPAAPYRLWFVAFGAISLVAGGVLLARQQMRAARCGADGLCVPASLRFVTLIGLLLAAVLLWLGYRYA</sequence>
<dbReference type="EMBL" id="CP009122">
    <property type="protein sequence ID" value="AJA11413.1"/>
    <property type="molecule type" value="Genomic_DNA"/>
</dbReference>
<reference evidence="2 3" key="1">
    <citation type="journal article" date="2015" name="Int. J. Syst. Evol. Microbiol.">
        <title>Description of Sphingopyxis fribergensis sp. nov. - a soil bacterium with the ability to degrade styrene and phenylacetic acid.</title>
        <authorList>
            <person name="Oelschlagel M."/>
            <person name="Ruckert C."/>
            <person name="Kalinowski J."/>
            <person name="Schmidt G."/>
            <person name="Schlomann M."/>
            <person name="Tischler D."/>
        </authorList>
    </citation>
    <scope>NUCLEOTIDE SEQUENCE [LARGE SCALE GENOMIC DNA]</scope>
    <source>
        <strain evidence="2 3">Kp5.2</strain>
    </source>
</reference>
<keyword evidence="3" id="KW-1185">Reference proteome</keyword>
<keyword evidence="1" id="KW-0812">Transmembrane</keyword>
<evidence type="ECO:0000313" key="3">
    <source>
        <dbReference type="Proteomes" id="UP000030907"/>
    </source>
</evidence>
<organism evidence="2 3">
    <name type="scientific">Sphingopyxis fribergensis</name>
    <dbReference type="NCBI Taxonomy" id="1515612"/>
    <lineage>
        <taxon>Bacteria</taxon>
        <taxon>Pseudomonadati</taxon>
        <taxon>Pseudomonadota</taxon>
        <taxon>Alphaproteobacteria</taxon>
        <taxon>Sphingomonadales</taxon>
        <taxon>Sphingomonadaceae</taxon>
        <taxon>Sphingopyxis</taxon>
    </lineage>
</organism>
<evidence type="ECO:0008006" key="4">
    <source>
        <dbReference type="Google" id="ProtNLM"/>
    </source>
</evidence>
<proteinExistence type="predicted"/>
<dbReference type="AlphaFoldDB" id="A0A0A7PQ53"/>
<protein>
    <recommendedName>
        <fullName evidence="4">Mercuric ion transport protein, MerT</fullName>
    </recommendedName>
</protein>
<feature type="transmembrane region" description="Helical" evidence="1">
    <location>
        <begin position="97"/>
        <end position="116"/>
    </location>
</feature>
<feature type="transmembrane region" description="Helical" evidence="1">
    <location>
        <begin position="12"/>
        <end position="37"/>
    </location>
</feature>
<name>A0A0A7PQ53_9SPHN</name>
<dbReference type="Proteomes" id="UP000030907">
    <property type="component" value="Chromosome"/>
</dbReference>
<keyword evidence="1" id="KW-1133">Transmembrane helix</keyword>
<dbReference type="OrthoDB" id="7274951at2"/>
<dbReference type="KEGG" id="sphk:SKP52_22840"/>
<evidence type="ECO:0000256" key="1">
    <source>
        <dbReference type="SAM" id="Phobius"/>
    </source>
</evidence>
<gene>
    <name evidence="2" type="ORF">SKP52_22840</name>
</gene>
<keyword evidence="1" id="KW-0472">Membrane</keyword>
<accession>A0A0A7PQ53</accession>
<dbReference type="HOGENOM" id="CLU_2059911_0_0_5"/>
<dbReference type="STRING" id="1515612.SKP52_22840"/>
<feature type="transmembrane region" description="Helical" evidence="1">
    <location>
        <begin position="57"/>
        <end position="77"/>
    </location>
</feature>
<evidence type="ECO:0000313" key="2">
    <source>
        <dbReference type="EMBL" id="AJA11413.1"/>
    </source>
</evidence>